<dbReference type="GO" id="GO:0004519">
    <property type="term" value="F:endonuclease activity"/>
    <property type="evidence" value="ECO:0007669"/>
    <property type="project" value="UniProtKB-KW"/>
</dbReference>
<dbReference type="AlphaFoldDB" id="A0A3S9QGP8"/>
<dbReference type="Proteomes" id="UP000268436">
    <property type="component" value="Unassembled WGS sequence"/>
</dbReference>
<dbReference type="Proteomes" id="UP000280228">
    <property type="component" value="Chromosome"/>
</dbReference>
<proteinExistence type="predicted"/>
<accession>A0A3S9QGP8</accession>
<keyword evidence="3" id="KW-1185">Reference proteome</keyword>
<keyword evidence="1" id="KW-0540">Nuclease</keyword>
<evidence type="ECO:0000313" key="2">
    <source>
        <dbReference type="EMBL" id="RUO16634.1"/>
    </source>
</evidence>
<dbReference type="EMBL" id="RYER01000016">
    <property type="protein sequence ID" value="RUO16634.1"/>
    <property type="molecule type" value="Genomic_DNA"/>
</dbReference>
<reference evidence="3 4" key="1">
    <citation type="submission" date="2018-12" db="EMBL/GenBank/DDBJ databases">
        <title>Persistence of Moraxella catarrhalis in Chronic Obstructive Pulmonary Disease and Regulation of the Hag/MID Adhesin.</title>
        <authorList>
            <person name="Murphy T."/>
            <person name="Zhao X."/>
            <person name="Vyas G."/>
            <person name="Aluvathingal J."/>
            <person name="Nadendla S."/>
            <person name="Tallon L."/>
            <person name="Tettelin H."/>
        </authorList>
    </citation>
    <scope>NUCLEOTIDE SEQUENCE [LARGE SCALE GENOMIC DNA]</scope>
    <source>
        <strain evidence="2 3">173P27B1</strain>
        <strain evidence="1 4">46P58B1</strain>
    </source>
</reference>
<name>A0A3S9QGP8_MORCA</name>
<dbReference type="EMBL" id="CP034662">
    <property type="protein sequence ID" value="AZQ93919.1"/>
    <property type="molecule type" value="Genomic_DNA"/>
</dbReference>
<evidence type="ECO:0000313" key="4">
    <source>
        <dbReference type="Proteomes" id="UP000280228"/>
    </source>
</evidence>
<gene>
    <name evidence="1" type="ORF">EJK53_2205</name>
    <name evidence="2" type="ORF">EJK54_0423</name>
</gene>
<keyword evidence="1" id="KW-0378">Hydrolase</keyword>
<organism evidence="1 4">
    <name type="scientific">Moraxella catarrhalis</name>
    <name type="common">Branhamella catarrhalis</name>
    <dbReference type="NCBI Taxonomy" id="480"/>
    <lineage>
        <taxon>Bacteria</taxon>
        <taxon>Pseudomonadati</taxon>
        <taxon>Pseudomonadota</taxon>
        <taxon>Gammaproteobacteria</taxon>
        <taxon>Moraxellales</taxon>
        <taxon>Moraxellaceae</taxon>
        <taxon>Moraxella</taxon>
    </lineage>
</organism>
<protein>
    <submittedName>
        <fullName evidence="1 2">Restriction endonuclease</fullName>
    </submittedName>
</protein>
<keyword evidence="1" id="KW-0255">Endonuclease</keyword>
<sequence length="55" mass="6233">MVIATIIKLKKGELATSERLQLIDCDGVIITKITDNQYKIDKAEFGSYENFINNL</sequence>
<evidence type="ECO:0000313" key="3">
    <source>
        <dbReference type="Proteomes" id="UP000268436"/>
    </source>
</evidence>
<evidence type="ECO:0000313" key="1">
    <source>
        <dbReference type="EMBL" id="AZQ93919.1"/>
    </source>
</evidence>